<name>A0AAE1VSE4_9SOLA</name>
<organism evidence="1 2">
    <name type="scientific">Anisodus tanguticus</name>
    <dbReference type="NCBI Taxonomy" id="243964"/>
    <lineage>
        <taxon>Eukaryota</taxon>
        <taxon>Viridiplantae</taxon>
        <taxon>Streptophyta</taxon>
        <taxon>Embryophyta</taxon>
        <taxon>Tracheophyta</taxon>
        <taxon>Spermatophyta</taxon>
        <taxon>Magnoliopsida</taxon>
        <taxon>eudicotyledons</taxon>
        <taxon>Gunneridae</taxon>
        <taxon>Pentapetalae</taxon>
        <taxon>asterids</taxon>
        <taxon>lamiids</taxon>
        <taxon>Solanales</taxon>
        <taxon>Solanaceae</taxon>
        <taxon>Solanoideae</taxon>
        <taxon>Hyoscyameae</taxon>
        <taxon>Anisodus</taxon>
    </lineage>
</organism>
<dbReference type="GO" id="GO:0005739">
    <property type="term" value="C:mitochondrion"/>
    <property type="evidence" value="ECO:0007669"/>
    <property type="project" value="TreeGrafter"/>
</dbReference>
<dbReference type="PANTHER" id="PTHR46434">
    <property type="entry name" value="GENETIC INTERACTOR OF PROHIBITINS 3, MITOCHONDRIAL"/>
    <property type="match status" value="1"/>
</dbReference>
<dbReference type="EMBL" id="JAVYJV010000005">
    <property type="protein sequence ID" value="KAK4371289.1"/>
    <property type="molecule type" value="Genomic_DNA"/>
</dbReference>
<evidence type="ECO:0000313" key="2">
    <source>
        <dbReference type="Proteomes" id="UP001291623"/>
    </source>
</evidence>
<reference evidence="1" key="1">
    <citation type="submission" date="2023-12" db="EMBL/GenBank/DDBJ databases">
        <title>Genome assembly of Anisodus tanguticus.</title>
        <authorList>
            <person name="Wang Y.-J."/>
        </authorList>
    </citation>
    <scope>NUCLEOTIDE SEQUENCE</scope>
    <source>
        <strain evidence="1">KB-2021</strain>
        <tissue evidence="1">Leaf</tissue>
    </source>
</reference>
<comment type="caution">
    <text evidence="1">The sequence shown here is derived from an EMBL/GenBank/DDBJ whole genome shotgun (WGS) entry which is preliminary data.</text>
</comment>
<dbReference type="GO" id="GO:0009742">
    <property type="term" value="P:brassinosteroid mediated signaling pathway"/>
    <property type="evidence" value="ECO:0007669"/>
    <property type="project" value="TreeGrafter"/>
</dbReference>
<dbReference type="InterPro" id="IPR050896">
    <property type="entry name" value="Mito_lipid_metab_GTPase"/>
</dbReference>
<proteinExistence type="predicted"/>
<accession>A0AAE1VSE4</accession>
<dbReference type="Proteomes" id="UP001291623">
    <property type="component" value="Unassembled WGS sequence"/>
</dbReference>
<dbReference type="GO" id="GO:1901259">
    <property type="term" value="P:chloroplast rRNA processing"/>
    <property type="evidence" value="ECO:0007669"/>
    <property type="project" value="TreeGrafter"/>
</dbReference>
<keyword evidence="2" id="KW-1185">Reference proteome</keyword>
<evidence type="ECO:0000313" key="1">
    <source>
        <dbReference type="EMBL" id="KAK4371289.1"/>
    </source>
</evidence>
<protein>
    <submittedName>
        <fullName evidence="1">Uncharacterized protein</fullName>
    </submittedName>
</protein>
<dbReference type="PANTHER" id="PTHR46434:SF3">
    <property type="entry name" value="GTP-BINDING PROTEIN BRASSINAZOLE INSENSITIVE PALE GREEN 2, CHLOROPLASTIC"/>
    <property type="match status" value="1"/>
</dbReference>
<gene>
    <name evidence="1" type="ORF">RND71_010764</name>
</gene>
<sequence>MVSSRKNLDVRNLLAFIKELVGPRGNVWVIGAQNAGNPSYDLFHDKQVNDTVHIGGLVRLDLVHASVETIYVTVWASPSVSLHVGITENADELKNNHAGVRLQTIYNFRPPLLWVTDEIGFILFNLKRKTIVNSTELR</sequence>
<dbReference type="GO" id="GO:0009570">
    <property type="term" value="C:chloroplast stroma"/>
    <property type="evidence" value="ECO:0007669"/>
    <property type="project" value="TreeGrafter"/>
</dbReference>
<dbReference type="AlphaFoldDB" id="A0AAE1VSE4"/>